<gene>
    <name evidence="2" type="ORF">F511_14193</name>
</gene>
<keyword evidence="3" id="KW-1185">Reference proteome</keyword>
<dbReference type="Proteomes" id="UP000250235">
    <property type="component" value="Unassembled WGS sequence"/>
</dbReference>
<keyword evidence="1" id="KW-1133">Transmembrane helix</keyword>
<organism evidence="2 3">
    <name type="scientific">Dorcoceras hygrometricum</name>
    <dbReference type="NCBI Taxonomy" id="472368"/>
    <lineage>
        <taxon>Eukaryota</taxon>
        <taxon>Viridiplantae</taxon>
        <taxon>Streptophyta</taxon>
        <taxon>Embryophyta</taxon>
        <taxon>Tracheophyta</taxon>
        <taxon>Spermatophyta</taxon>
        <taxon>Magnoliopsida</taxon>
        <taxon>eudicotyledons</taxon>
        <taxon>Gunneridae</taxon>
        <taxon>Pentapetalae</taxon>
        <taxon>asterids</taxon>
        <taxon>lamiids</taxon>
        <taxon>Lamiales</taxon>
        <taxon>Gesneriaceae</taxon>
        <taxon>Didymocarpoideae</taxon>
        <taxon>Trichosporeae</taxon>
        <taxon>Loxocarpinae</taxon>
        <taxon>Dorcoceras</taxon>
    </lineage>
</organism>
<proteinExistence type="predicted"/>
<keyword evidence="1" id="KW-0472">Membrane</keyword>
<keyword evidence="1" id="KW-0812">Transmembrane</keyword>
<feature type="transmembrane region" description="Helical" evidence="1">
    <location>
        <begin position="63"/>
        <end position="85"/>
    </location>
</feature>
<accession>A0A2Z7BWD7</accession>
<evidence type="ECO:0000313" key="3">
    <source>
        <dbReference type="Proteomes" id="UP000250235"/>
    </source>
</evidence>
<dbReference type="AlphaFoldDB" id="A0A2Z7BWD7"/>
<evidence type="ECO:0000313" key="2">
    <source>
        <dbReference type="EMBL" id="KZV38923.1"/>
    </source>
</evidence>
<evidence type="ECO:0000256" key="1">
    <source>
        <dbReference type="SAM" id="Phobius"/>
    </source>
</evidence>
<reference evidence="2 3" key="1">
    <citation type="journal article" date="2015" name="Proc. Natl. Acad. Sci. U.S.A.">
        <title>The resurrection genome of Boea hygrometrica: A blueprint for survival of dehydration.</title>
        <authorList>
            <person name="Xiao L."/>
            <person name="Yang G."/>
            <person name="Zhang L."/>
            <person name="Yang X."/>
            <person name="Zhao S."/>
            <person name="Ji Z."/>
            <person name="Zhou Q."/>
            <person name="Hu M."/>
            <person name="Wang Y."/>
            <person name="Chen M."/>
            <person name="Xu Y."/>
            <person name="Jin H."/>
            <person name="Xiao X."/>
            <person name="Hu G."/>
            <person name="Bao F."/>
            <person name="Hu Y."/>
            <person name="Wan P."/>
            <person name="Li L."/>
            <person name="Deng X."/>
            <person name="Kuang T."/>
            <person name="Xiang C."/>
            <person name="Zhu J.K."/>
            <person name="Oliver M.J."/>
            <person name="He Y."/>
        </authorList>
    </citation>
    <scope>NUCLEOTIDE SEQUENCE [LARGE SCALE GENOMIC DNA]</scope>
    <source>
        <strain evidence="3">cv. XS01</strain>
    </source>
</reference>
<name>A0A2Z7BWD7_9LAMI</name>
<dbReference type="EMBL" id="KV001428">
    <property type="protein sequence ID" value="KZV38923.1"/>
    <property type="molecule type" value="Genomic_DNA"/>
</dbReference>
<sequence>MNPSRSLEQQRLRHHAKQTPMPAGWVLSIVDWFCRWSCSCCCQLVSTRSLGSLVVVVVLRIKLLSVLGFDPMSLWGLVVLLSVLFSGNPGFTAGHGFHPAGGAPGGG</sequence>
<protein>
    <submittedName>
        <fullName evidence="2">Uncharacterized protein</fullName>
    </submittedName>
</protein>